<evidence type="ECO:0000313" key="2">
    <source>
        <dbReference type="Proteomes" id="UP001597083"/>
    </source>
</evidence>
<name>A0ABW3CNT2_9ACTN</name>
<dbReference type="Proteomes" id="UP001597083">
    <property type="component" value="Unassembled WGS sequence"/>
</dbReference>
<dbReference type="GO" id="GO:0008168">
    <property type="term" value="F:methyltransferase activity"/>
    <property type="evidence" value="ECO:0007669"/>
    <property type="project" value="UniProtKB-KW"/>
</dbReference>
<keyword evidence="1" id="KW-0808">Transferase</keyword>
<accession>A0ABW3CNT2</accession>
<keyword evidence="2" id="KW-1185">Reference proteome</keyword>
<sequence length="202" mass="21542">MVRECGIRQFLDVGSGLPTAENTHEVAQRAAPECRVVYVDNDPVVLAHARALLTSSPEGATDYLDADMREPRSLLAAASKTMDFTEPVGVIMLGVVHHIAADGDAKAIIDALLDGMAPDSHLAVSAQTNVINPERMNQAAAAYNEAFGRPPIHLYTPERLTALFAGLELVKPGVVSTAHWRPAADAEETPVKDAFVGVARKP</sequence>
<dbReference type="SUPFAM" id="SSF53335">
    <property type="entry name" value="S-adenosyl-L-methionine-dependent methyltransferases"/>
    <property type="match status" value="1"/>
</dbReference>
<evidence type="ECO:0000313" key="1">
    <source>
        <dbReference type="EMBL" id="MFD0855442.1"/>
    </source>
</evidence>
<dbReference type="Pfam" id="PF04672">
    <property type="entry name" value="Methyltransf_19"/>
    <property type="match status" value="1"/>
</dbReference>
<gene>
    <name evidence="1" type="ORF">ACFQ07_24585</name>
</gene>
<dbReference type="InterPro" id="IPR029063">
    <property type="entry name" value="SAM-dependent_MTases_sf"/>
</dbReference>
<proteinExistence type="predicted"/>
<dbReference type="CDD" id="cd02440">
    <property type="entry name" value="AdoMet_MTases"/>
    <property type="match status" value="1"/>
</dbReference>
<comment type="caution">
    <text evidence="1">The sequence shown here is derived from an EMBL/GenBank/DDBJ whole genome shotgun (WGS) entry which is preliminary data.</text>
</comment>
<keyword evidence="1" id="KW-0489">Methyltransferase</keyword>
<dbReference type="EMBL" id="JBHTIR010003587">
    <property type="protein sequence ID" value="MFD0855442.1"/>
    <property type="molecule type" value="Genomic_DNA"/>
</dbReference>
<dbReference type="EC" id="2.1.1.-" evidence="1"/>
<dbReference type="InterPro" id="IPR006764">
    <property type="entry name" value="SAM_dep_MeTrfase_SAV2177_type"/>
</dbReference>
<reference evidence="2" key="1">
    <citation type="journal article" date="2019" name="Int. J. Syst. Evol. Microbiol.">
        <title>The Global Catalogue of Microorganisms (GCM) 10K type strain sequencing project: providing services to taxonomists for standard genome sequencing and annotation.</title>
        <authorList>
            <consortium name="The Broad Institute Genomics Platform"/>
            <consortium name="The Broad Institute Genome Sequencing Center for Infectious Disease"/>
            <person name="Wu L."/>
            <person name="Ma J."/>
        </authorList>
    </citation>
    <scope>NUCLEOTIDE SEQUENCE [LARGE SCALE GENOMIC DNA]</scope>
    <source>
        <strain evidence="2">JCM 31696</strain>
    </source>
</reference>
<dbReference type="GO" id="GO:0032259">
    <property type="term" value="P:methylation"/>
    <property type="evidence" value="ECO:0007669"/>
    <property type="project" value="UniProtKB-KW"/>
</dbReference>
<organism evidence="1 2">
    <name type="scientific">Actinomadura adrarensis</name>
    <dbReference type="NCBI Taxonomy" id="1819600"/>
    <lineage>
        <taxon>Bacteria</taxon>
        <taxon>Bacillati</taxon>
        <taxon>Actinomycetota</taxon>
        <taxon>Actinomycetes</taxon>
        <taxon>Streptosporangiales</taxon>
        <taxon>Thermomonosporaceae</taxon>
        <taxon>Actinomadura</taxon>
    </lineage>
</organism>
<dbReference type="Gene3D" id="3.40.50.150">
    <property type="entry name" value="Vaccinia Virus protein VP39"/>
    <property type="match status" value="1"/>
</dbReference>
<protein>
    <submittedName>
        <fullName evidence="1">SAM-dependent methyltransferase</fullName>
        <ecNumber evidence="1">2.1.1.-</ecNumber>
    </submittedName>
</protein>